<reference evidence="1" key="2">
    <citation type="journal article" date="2015" name="Data Brief">
        <title>Shoot transcriptome of the giant reed, Arundo donax.</title>
        <authorList>
            <person name="Barrero R.A."/>
            <person name="Guerrero F.D."/>
            <person name="Moolhuijzen P."/>
            <person name="Goolsby J.A."/>
            <person name="Tidwell J."/>
            <person name="Bellgard S.E."/>
            <person name="Bellgard M.I."/>
        </authorList>
    </citation>
    <scope>NUCLEOTIDE SEQUENCE</scope>
    <source>
        <tissue evidence="1">Shoot tissue taken approximately 20 cm above the soil surface</tissue>
    </source>
</reference>
<evidence type="ECO:0000313" key="1">
    <source>
        <dbReference type="EMBL" id="JAE35127.1"/>
    </source>
</evidence>
<reference evidence="1" key="1">
    <citation type="submission" date="2014-09" db="EMBL/GenBank/DDBJ databases">
        <authorList>
            <person name="Magalhaes I.L.F."/>
            <person name="Oliveira U."/>
            <person name="Santos F.R."/>
            <person name="Vidigal T.H.D.A."/>
            <person name="Brescovit A.D."/>
            <person name="Santos A.J."/>
        </authorList>
    </citation>
    <scope>NUCLEOTIDE SEQUENCE</scope>
    <source>
        <tissue evidence="1">Shoot tissue taken approximately 20 cm above the soil surface</tissue>
    </source>
</reference>
<accession>A0A0A9HEH6</accession>
<dbReference type="EMBL" id="GBRH01162769">
    <property type="protein sequence ID" value="JAE35127.1"/>
    <property type="molecule type" value="Transcribed_RNA"/>
</dbReference>
<dbReference type="AlphaFoldDB" id="A0A0A9HEH6"/>
<sequence>MFIAWMQVCSSLFGIFHVCPYFIGCSTAAEDYMEAVRASTFLGCFWVLFSNNYGLHASWVKWWFSTIFHFNVHASWAIHL</sequence>
<proteinExistence type="predicted"/>
<organism evidence="1">
    <name type="scientific">Arundo donax</name>
    <name type="common">Giant reed</name>
    <name type="synonym">Donax arundinaceus</name>
    <dbReference type="NCBI Taxonomy" id="35708"/>
    <lineage>
        <taxon>Eukaryota</taxon>
        <taxon>Viridiplantae</taxon>
        <taxon>Streptophyta</taxon>
        <taxon>Embryophyta</taxon>
        <taxon>Tracheophyta</taxon>
        <taxon>Spermatophyta</taxon>
        <taxon>Magnoliopsida</taxon>
        <taxon>Liliopsida</taxon>
        <taxon>Poales</taxon>
        <taxon>Poaceae</taxon>
        <taxon>PACMAD clade</taxon>
        <taxon>Arundinoideae</taxon>
        <taxon>Arundineae</taxon>
        <taxon>Arundo</taxon>
    </lineage>
</organism>
<name>A0A0A9HEH6_ARUDO</name>
<protein>
    <submittedName>
        <fullName evidence="1">Uncharacterized protein</fullName>
    </submittedName>
</protein>